<evidence type="ECO:0000313" key="2">
    <source>
        <dbReference type="EMBL" id="MFF4776407.1"/>
    </source>
</evidence>
<dbReference type="CDD" id="cd05233">
    <property type="entry name" value="SDR_c"/>
    <property type="match status" value="1"/>
</dbReference>
<dbReference type="InterPro" id="IPR020904">
    <property type="entry name" value="Sc_DH/Rdtase_CS"/>
</dbReference>
<keyword evidence="2" id="KW-0560">Oxidoreductase</keyword>
<dbReference type="PROSITE" id="PS00061">
    <property type="entry name" value="ADH_SHORT"/>
    <property type="match status" value="1"/>
</dbReference>
<dbReference type="Proteomes" id="UP001602119">
    <property type="component" value="Unassembled WGS sequence"/>
</dbReference>
<keyword evidence="3" id="KW-1185">Reference proteome</keyword>
<comment type="similarity">
    <text evidence="1">Belongs to the short-chain dehydrogenases/reductases (SDR) family.</text>
</comment>
<dbReference type="GO" id="GO:0016491">
    <property type="term" value="F:oxidoreductase activity"/>
    <property type="evidence" value="ECO:0007669"/>
    <property type="project" value="UniProtKB-KW"/>
</dbReference>
<evidence type="ECO:0000256" key="1">
    <source>
        <dbReference type="ARBA" id="ARBA00006484"/>
    </source>
</evidence>
<dbReference type="Gene3D" id="3.40.50.720">
    <property type="entry name" value="NAD(P)-binding Rossmann-like Domain"/>
    <property type="match status" value="1"/>
</dbReference>
<accession>A0ABW6VE70</accession>
<dbReference type="EC" id="1.1.1.-" evidence="2"/>
<comment type="caution">
    <text evidence="2">The sequence shown here is derived from an EMBL/GenBank/DDBJ whole genome shotgun (WGS) entry which is preliminary data.</text>
</comment>
<dbReference type="RefSeq" id="WP_066949533.1">
    <property type="nucleotide sequence ID" value="NZ_BBYK01000075.1"/>
</dbReference>
<gene>
    <name evidence="2" type="ORF">ACFY05_26455</name>
</gene>
<sequence>MSTTELQGLRLVVVGAASGIGEATARLCELRGARVVRVDRVASPHVDVVCDITDGESCHTAVERAAELMAGIDGVAVTAGMGEYATIEETTPELWDLTLGVNLLGPSRIARAALPHLRRSRNAAFVTVASAAGIRSYPKFTAYSSSKAALVHWTKVAARELALEGVRVNCVSPGPIDTPMLRSNQPDGHTVGSWLVEVAKHTAMERVGTADEVAEAISFLLSPRSSYVTGVVLPVDGGEVA</sequence>
<dbReference type="InterPro" id="IPR002347">
    <property type="entry name" value="SDR_fam"/>
</dbReference>
<evidence type="ECO:0000313" key="3">
    <source>
        <dbReference type="Proteomes" id="UP001602119"/>
    </source>
</evidence>
<protein>
    <submittedName>
        <fullName evidence="2">SDR family NAD(P)-dependent oxidoreductase</fullName>
        <ecNumber evidence="2">1.1.1.-</ecNumber>
    </submittedName>
</protein>
<dbReference type="PRINTS" id="PR00081">
    <property type="entry name" value="GDHRDH"/>
</dbReference>
<dbReference type="Pfam" id="PF13561">
    <property type="entry name" value="adh_short_C2"/>
    <property type="match status" value="1"/>
</dbReference>
<dbReference type="PANTHER" id="PTHR43975:SF2">
    <property type="entry name" value="EG:BACR7A4.14 PROTEIN-RELATED"/>
    <property type="match status" value="1"/>
</dbReference>
<reference evidence="2 3" key="1">
    <citation type="submission" date="2024-10" db="EMBL/GenBank/DDBJ databases">
        <title>The Natural Products Discovery Center: Release of the First 8490 Sequenced Strains for Exploring Actinobacteria Biosynthetic Diversity.</title>
        <authorList>
            <person name="Kalkreuter E."/>
            <person name="Kautsar S.A."/>
            <person name="Yang D."/>
            <person name="Bader C.D."/>
            <person name="Teijaro C.N."/>
            <person name="Fluegel L."/>
            <person name="Davis C.M."/>
            <person name="Simpson J.R."/>
            <person name="Lauterbach L."/>
            <person name="Steele A.D."/>
            <person name="Gui C."/>
            <person name="Meng S."/>
            <person name="Li G."/>
            <person name="Viehrig K."/>
            <person name="Ye F."/>
            <person name="Su P."/>
            <person name="Kiefer A.F."/>
            <person name="Nichols A."/>
            <person name="Cepeda A.J."/>
            <person name="Yan W."/>
            <person name="Fan B."/>
            <person name="Jiang Y."/>
            <person name="Adhikari A."/>
            <person name="Zheng C.-J."/>
            <person name="Schuster L."/>
            <person name="Cowan T.M."/>
            <person name="Smanski M.J."/>
            <person name="Chevrette M.G."/>
            <person name="De Carvalho L.P.S."/>
            <person name="Shen B."/>
        </authorList>
    </citation>
    <scope>NUCLEOTIDE SEQUENCE [LARGE SCALE GENOMIC DNA]</scope>
    <source>
        <strain evidence="2 3">NPDC001281</strain>
    </source>
</reference>
<proteinExistence type="inferred from homology"/>
<name>A0ABW6VE70_MICFU</name>
<dbReference type="SUPFAM" id="SSF51735">
    <property type="entry name" value="NAD(P)-binding Rossmann-fold domains"/>
    <property type="match status" value="1"/>
</dbReference>
<dbReference type="InterPro" id="IPR036291">
    <property type="entry name" value="NAD(P)-bd_dom_sf"/>
</dbReference>
<organism evidence="2 3">
    <name type="scientific">Microtetraspora fusca</name>
    <dbReference type="NCBI Taxonomy" id="1997"/>
    <lineage>
        <taxon>Bacteria</taxon>
        <taxon>Bacillati</taxon>
        <taxon>Actinomycetota</taxon>
        <taxon>Actinomycetes</taxon>
        <taxon>Streptosporangiales</taxon>
        <taxon>Streptosporangiaceae</taxon>
        <taxon>Microtetraspora</taxon>
    </lineage>
</organism>
<dbReference type="PANTHER" id="PTHR43975">
    <property type="entry name" value="ZGC:101858"/>
    <property type="match status" value="1"/>
</dbReference>
<dbReference type="EMBL" id="JBIAXI010000017">
    <property type="protein sequence ID" value="MFF4776407.1"/>
    <property type="molecule type" value="Genomic_DNA"/>
</dbReference>